<dbReference type="PROSITE" id="PS51257">
    <property type="entry name" value="PROKAR_LIPOPROTEIN"/>
    <property type="match status" value="1"/>
</dbReference>
<dbReference type="AlphaFoldDB" id="A0A1T4KR31"/>
<dbReference type="Proteomes" id="UP000190423">
    <property type="component" value="Unassembled WGS sequence"/>
</dbReference>
<dbReference type="OrthoDB" id="363270at2"/>
<dbReference type="STRING" id="261392.SAMN02745149_01292"/>
<keyword evidence="3" id="KW-1185">Reference proteome</keyword>
<organism evidence="2 3">
    <name type="scientific">Treponema porcinum</name>
    <dbReference type="NCBI Taxonomy" id="261392"/>
    <lineage>
        <taxon>Bacteria</taxon>
        <taxon>Pseudomonadati</taxon>
        <taxon>Spirochaetota</taxon>
        <taxon>Spirochaetia</taxon>
        <taxon>Spirochaetales</taxon>
        <taxon>Treponemataceae</taxon>
        <taxon>Treponema</taxon>
    </lineage>
</organism>
<sequence>MANCLKSFLAGGLIMLVCFFTSCDVGLGESVDTVAPSVEITYPPANSVIRGAFEFAGTCSDDKGVSSVSVTVLGTDRKAVRYTDLDGNSKEYAVPAAKVENDGKTWHILINEQISEVAYPLSDGTYICKVQAKDSSGRTSDWIERSFEIDNTEPVFIISSPAVTDTANATEYGSVFKISGKIADDHDVRVRRFQPHLSPVEIAKNKFN</sequence>
<gene>
    <name evidence="2" type="ORF">SAMN02745149_01292</name>
</gene>
<keyword evidence="1" id="KW-0732">Signal</keyword>
<dbReference type="Gene3D" id="2.60.40.10">
    <property type="entry name" value="Immunoglobulins"/>
    <property type="match status" value="1"/>
</dbReference>
<dbReference type="RefSeq" id="WP_143593246.1">
    <property type="nucleotide sequence ID" value="NZ_FUWG01000008.1"/>
</dbReference>
<feature type="chain" id="PRO_5012775216" description="Ig-like domain-containing protein" evidence="1">
    <location>
        <begin position="24"/>
        <end position="208"/>
    </location>
</feature>
<evidence type="ECO:0000313" key="3">
    <source>
        <dbReference type="Proteomes" id="UP000190423"/>
    </source>
</evidence>
<accession>A0A1T4KR31</accession>
<proteinExistence type="predicted"/>
<dbReference type="Pfam" id="PF17957">
    <property type="entry name" value="Big_7"/>
    <property type="match status" value="1"/>
</dbReference>
<evidence type="ECO:0000256" key="1">
    <source>
        <dbReference type="SAM" id="SignalP"/>
    </source>
</evidence>
<evidence type="ECO:0000313" key="2">
    <source>
        <dbReference type="EMBL" id="SJZ44909.1"/>
    </source>
</evidence>
<dbReference type="InterPro" id="IPR013783">
    <property type="entry name" value="Ig-like_fold"/>
</dbReference>
<feature type="signal peptide" evidence="1">
    <location>
        <begin position="1"/>
        <end position="23"/>
    </location>
</feature>
<dbReference type="GeneID" id="78316592"/>
<name>A0A1T4KR31_TREPO</name>
<evidence type="ECO:0008006" key="4">
    <source>
        <dbReference type="Google" id="ProtNLM"/>
    </source>
</evidence>
<protein>
    <recommendedName>
        <fullName evidence="4">Ig-like domain-containing protein</fullName>
    </recommendedName>
</protein>
<dbReference type="EMBL" id="FUWG01000008">
    <property type="protein sequence ID" value="SJZ44909.1"/>
    <property type="molecule type" value="Genomic_DNA"/>
</dbReference>
<reference evidence="2 3" key="1">
    <citation type="submission" date="2017-02" db="EMBL/GenBank/DDBJ databases">
        <authorList>
            <person name="Peterson S.W."/>
        </authorList>
    </citation>
    <scope>NUCLEOTIDE SEQUENCE [LARGE SCALE GENOMIC DNA]</scope>
    <source>
        <strain evidence="2 3">ATCC BAA-908</strain>
    </source>
</reference>